<gene>
    <name evidence="1" type="ORF">BJ998_007516</name>
</gene>
<evidence type="ECO:0000313" key="1">
    <source>
        <dbReference type="EMBL" id="MBB5896320.1"/>
    </source>
</evidence>
<comment type="caution">
    <text evidence="1">The sequence shown here is derived from an EMBL/GenBank/DDBJ whole genome shotgun (WGS) entry which is preliminary data.</text>
</comment>
<dbReference type="RefSeq" id="WP_184867995.1">
    <property type="nucleotide sequence ID" value="NZ_BAAAWY010000101.1"/>
</dbReference>
<protein>
    <recommendedName>
        <fullName evidence="3">WXG100 family type VII secretion target</fullName>
    </recommendedName>
</protein>
<name>A0A7W9KPN4_9PSEU</name>
<evidence type="ECO:0008006" key="3">
    <source>
        <dbReference type="Google" id="ProtNLM"/>
    </source>
</evidence>
<accession>A0A7W9KPN4</accession>
<sequence length="99" mass="10800">MGGKPTRIDVDSARQQNSRLRDTAIRFHQSYLKMNASAEQYDGCWGGDKFGTAFAKNYKPASDSLLKSDGSEGLSGTADVIDEGIVYMEDTDQNNANSL</sequence>
<keyword evidence="2" id="KW-1185">Reference proteome</keyword>
<dbReference type="EMBL" id="JACHIR010000001">
    <property type="protein sequence ID" value="MBB5896320.1"/>
    <property type="molecule type" value="Genomic_DNA"/>
</dbReference>
<dbReference type="AlphaFoldDB" id="A0A7W9KPN4"/>
<dbReference type="Proteomes" id="UP000585638">
    <property type="component" value="Unassembled WGS sequence"/>
</dbReference>
<evidence type="ECO:0000313" key="2">
    <source>
        <dbReference type="Proteomes" id="UP000585638"/>
    </source>
</evidence>
<organism evidence="1 2">
    <name type="scientific">Kutzneria kofuensis</name>
    <dbReference type="NCBI Taxonomy" id="103725"/>
    <lineage>
        <taxon>Bacteria</taxon>
        <taxon>Bacillati</taxon>
        <taxon>Actinomycetota</taxon>
        <taxon>Actinomycetes</taxon>
        <taxon>Pseudonocardiales</taxon>
        <taxon>Pseudonocardiaceae</taxon>
        <taxon>Kutzneria</taxon>
    </lineage>
</organism>
<reference evidence="1 2" key="1">
    <citation type="submission" date="2020-08" db="EMBL/GenBank/DDBJ databases">
        <title>Sequencing the genomes of 1000 actinobacteria strains.</title>
        <authorList>
            <person name="Klenk H.-P."/>
        </authorList>
    </citation>
    <scope>NUCLEOTIDE SEQUENCE [LARGE SCALE GENOMIC DNA]</scope>
    <source>
        <strain evidence="1 2">DSM 43851</strain>
    </source>
</reference>
<proteinExistence type="predicted"/>